<protein>
    <submittedName>
        <fullName evidence="1">Uncharacterized protein</fullName>
    </submittedName>
</protein>
<evidence type="ECO:0000313" key="1">
    <source>
        <dbReference type="EMBL" id="GCC20785.1"/>
    </source>
</evidence>
<reference evidence="1 2" key="1">
    <citation type="journal article" date="2018" name="Nat. Ecol. Evol.">
        <title>Shark genomes provide insights into elasmobranch evolution and the origin of vertebrates.</title>
        <authorList>
            <person name="Hara Y"/>
            <person name="Yamaguchi K"/>
            <person name="Onimaru K"/>
            <person name="Kadota M"/>
            <person name="Koyanagi M"/>
            <person name="Keeley SD"/>
            <person name="Tatsumi K"/>
            <person name="Tanaka K"/>
            <person name="Motone F"/>
            <person name="Kageyama Y"/>
            <person name="Nozu R"/>
            <person name="Adachi N"/>
            <person name="Nishimura O"/>
            <person name="Nakagawa R"/>
            <person name="Tanegashima C"/>
            <person name="Kiyatake I"/>
            <person name="Matsumoto R"/>
            <person name="Murakumo K"/>
            <person name="Nishida K"/>
            <person name="Terakita A"/>
            <person name="Kuratani S"/>
            <person name="Sato K"/>
            <person name="Hyodo S Kuraku.S."/>
        </authorList>
    </citation>
    <scope>NUCLEOTIDE SEQUENCE [LARGE SCALE GENOMIC DNA]</scope>
</reference>
<dbReference type="Proteomes" id="UP000287033">
    <property type="component" value="Unassembled WGS sequence"/>
</dbReference>
<comment type="caution">
    <text evidence="1">The sequence shown here is derived from an EMBL/GenBank/DDBJ whole genome shotgun (WGS) entry which is preliminary data.</text>
</comment>
<dbReference type="AlphaFoldDB" id="A0A401RRM3"/>
<dbReference type="EMBL" id="BEZZ01001941">
    <property type="protein sequence ID" value="GCC20785.1"/>
    <property type="molecule type" value="Genomic_DNA"/>
</dbReference>
<keyword evidence="2" id="KW-1185">Reference proteome</keyword>
<evidence type="ECO:0000313" key="2">
    <source>
        <dbReference type="Proteomes" id="UP000287033"/>
    </source>
</evidence>
<gene>
    <name evidence="1" type="ORF">chiPu_0019352</name>
</gene>
<sequence>MKSHRTRAQACRHEHEPKDMGLRIELRLTILKYVSTSENVQKYRMTTSTKLMISVSAAEKADLDFTEEVKALCQKSQNIYWLQKDDEEICKM</sequence>
<name>A0A401RRM3_CHIPU</name>
<accession>A0A401RRM3</accession>
<proteinExistence type="predicted"/>
<organism evidence="1 2">
    <name type="scientific">Chiloscyllium punctatum</name>
    <name type="common">Brownbanded bambooshark</name>
    <name type="synonym">Hemiscyllium punctatum</name>
    <dbReference type="NCBI Taxonomy" id="137246"/>
    <lineage>
        <taxon>Eukaryota</taxon>
        <taxon>Metazoa</taxon>
        <taxon>Chordata</taxon>
        <taxon>Craniata</taxon>
        <taxon>Vertebrata</taxon>
        <taxon>Chondrichthyes</taxon>
        <taxon>Elasmobranchii</taxon>
        <taxon>Galeomorphii</taxon>
        <taxon>Galeoidea</taxon>
        <taxon>Orectolobiformes</taxon>
        <taxon>Hemiscylliidae</taxon>
        <taxon>Chiloscyllium</taxon>
    </lineage>
</organism>